<dbReference type="EMBL" id="PDVP01000002">
    <property type="protein sequence ID" value="PHP68166.1"/>
    <property type="molecule type" value="Genomic_DNA"/>
</dbReference>
<dbReference type="Gene3D" id="1.10.260.40">
    <property type="entry name" value="lambda repressor-like DNA-binding domains"/>
    <property type="match status" value="1"/>
</dbReference>
<dbReference type="Pfam" id="PF13560">
    <property type="entry name" value="HTH_31"/>
    <property type="match status" value="1"/>
</dbReference>
<proteinExistence type="predicted"/>
<dbReference type="SMART" id="SM00530">
    <property type="entry name" value="HTH_XRE"/>
    <property type="match status" value="1"/>
</dbReference>
<keyword evidence="3" id="KW-1185">Reference proteome</keyword>
<dbReference type="RefSeq" id="WP_099304768.1">
    <property type="nucleotide sequence ID" value="NZ_PDVP01000002.1"/>
</dbReference>
<dbReference type="GO" id="GO:0003677">
    <property type="term" value="F:DNA binding"/>
    <property type="evidence" value="ECO:0007669"/>
    <property type="project" value="InterPro"/>
</dbReference>
<evidence type="ECO:0000259" key="1">
    <source>
        <dbReference type="PROSITE" id="PS50943"/>
    </source>
</evidence>
<name>A0A2G1QRK7_9HYPH</name>
<organism evidence="2 3">
    <name type="scientific">Zhengella mangrovi</name>
    <dbReference type="NCBI Taxonomy" id="1982044"/>
    <lineage>
        <taxon>Bacteria</taxon>
        <taxon>Pseudomonadati</taxon>
        <taxon>Pseudomonadota</taxon>
        <taxon>Alphaproteobacteria</taxon>
        <taxon>Hyphomicrobiales</taxon>
        <taxon>Notoacmeibacteraceae</taxon>
        <taxon>Zhengella</taxon>
    </lineage>
</organism>
<dbReference type="SUPFAM" id="SSF47413">
    <property type="entry name" value="lambda repressor-like DNA-binding domains"/>
    <property type="match status" value="1"/>
</dbReference>
<dbReference type="PROSITE" id="PS50943">
    <property type="entry name" value="HTH_CROC1"/>
    <property type="match status" value="1"/>
</dbReference>
<protein>
    <recommendedName>
        <fullName evidence="1">HTH cro/C1-type domain-containing protein</fullName>
    </recommendedName>
</protein>
<dbReference type="AlphaFoldDB" id="A0A2G1QRK7"/>
<dbReference type="CDD" id="cd00093">
    <property type="entry name" value="HTH_XRE"/>
    <property type="match status" value="1"/>
</dbReference>
<accession>A0A2G1QRK7</accession>
<dbReference type="OrthoDB" id="7365323at2"/>
<comment type="caution">
    <text evidence="2">The sequence shown here is derived from an EMBL/GenBank/DDBJ whole genome shotgun (WGS) entry which is preliminary data.</text>
</comment>
<evidence type="ECO:0000313" key="2">
    <source>
        <dbReference type="EMBL" id="PHP68166.1"/>
    </source>
</evidence>
<evidence type="ECO:0000313" key="3">
    <source>
        <dbReference type="Proteomes" id="UP000221168"/>
    </source>
</evidence>
<dbReference type="InterPro" id="IPR001387">
    <property type="entry name" value="Cro/C1-type_HTH"/>
</dbReference>
<sequence>MDNLSDDGFKNMISKDEFGRRVYRAMIAKGWRQSELARQSRLTRDSISQYVRGKSFPTRYSLDCLARALEVPAHELIPDPQLPASAQADGTFEYRLLPDTNTAFVKLSMKLPAASALKIAQIVADANCREKP</sequence>
<reference evidence="2 3" key="1">
    <citation type="submission" date="2017-10" db="EMBL/GenBank/DDBJ databases">
        <title>Sedimentibacterium mangrovi gen. nov., sp. nov., a novel member of family Phyllobacteriacea isolated from mangrove sediment.</title>
        <authorList>
            <person name="Liao H."/>
            <person name="Tian Y."/>
        </authorList>
    </citation>
    <scope>NUCLEOTIDE SEQUENCE [LARGE SCALE GENOMIC DNA]</scope>
    <source>
        <strain evidence="2 3">X9-2-2</strain>
    </source>
</reference>
<dbReference type="Proteomes" id="UP000221168">
    <property type="component" value="Unassembled WGS sequence"/>
</dbReference>
<gene>
    <name evidence="2" type="ORF">CSC94_05815</name>
</gene>
<dbReference type="InterPro" id="IPR010982">
    <property type="entry name" value="Lambda_DNA-bd_dom_sf"/>
</dbReference>
<feature type="domain" description="HTH cro/C1-type" evidence="1">
    <location>
        <begin position="22"/>
        <end position="76"/>
    </location>
</feature>